<dbReference type="InterPro" id="IPR008972">
    <property type="entry name" value="Cupredoxin"/>
</dbReference>
<dbReference type="HOGENOM" id="CLU_006504_2_1_1"/>
<dbReference type="GO" id="GO:0005507">
    <property type="term" value="F:copper ion binding"/>
    <property type="evidence" value="ECO:0007669"/>
    <property type="project" value="InterPro"/>
</dbReference>
<dbReference type="Pfam" id="PF07731">
    <property type="entry name" value="Cu-oxidase_2"/>
    <property type="match status" value="1"/>
</dbReference>
<protein>
    <recommendedName>
        <fullName evidence="5">laccase</fullName>
        <ecNumber evidence="5">1.10.3.2</ecNumber>
    </recommendedName>
</protein>
<feature type="domain" description="Plastocyanin-like" evidence="11">
    <location>
        <begin position="214"/>
        <end position="339"/>
    </location>
</feature>
<dbReference type="Proteomes" id="UP000054538">
    <property type="component" value="Unassembled WGS sequence"/>
</dbReference>
<dbReference type="InParanoid" id="A0A0D0DT24"/>
<dbReference type="Gene3D" id="2.60.40.420">
    <property type="entry name" value="Cupredoxins - blue copper proteins"/>
    <property type="match status" value="2"/>
</dbReference>
<dbReference type="SUPFAM" id="SSF49503">
    <property type="entry name" value="Cupredoxins"/>
    <property type="match status" value="2"/>
</dbReference>
<evidence type="ECO:0000259" key="11">
    <source>
        <dbReference type="Pfam" id="PF07731"/>
    </source>
</evidence>
<evidence type="ECO:0000313" key="12">
    <source>
        <dbReference type="EMBL" id="KIK91566.1"/>
    </source>
</evidence>
<accession>A0A0D0DT24</accession>
<evidence type="ECO:0000256" key="8">
    <source>
        <dbReference type="ARBA" id="ARBA00023002"/>
    </source>
</evidence>
<evidence type="ECO:0000256" key="7">
    <source>
        <dbReference type="ARBA" id="ARBA00022723"/>
    </source>
</evidence>
<dbReference type="GO" id="GO:0005576">
    <property type="term" value="C:extracellular region"/>
    <property type="evidence" value="ECO:0007669"/>
    <property type="project" value="UniProtKB-SubCell"/>
</dbReference>
<dbReference type="OrthoDB" id="2121828at2759"/>
<gene>
    <name evidence="12" type="ORF">PAXRUDRAFT_830735</name>
</gene>
<dbReference type="PANTHER" id="PTHR11709">
    <property type="entry name" value="MULTI-COPPER OXIDASE"/>
    <property type="match status" value="1"/>
</dbReference>
<keyword evidence="9" id="KW-0186">Copper</keyword>
<evidence type="ECO:0000256" key="1">
    <source>
        <dbReference type="ARBA" id="ARBA00000349"/>
    </source>
</evidence>
<keyword evidence="13" id="KW-1185">Reference proteome</keyword>
<evidence type="ECO:0000256" key="4">
    <source>
        <dbReference type="ARBA" id="ARBA00010609"/>
    </source>
</evidence>
<dbReference type="InterPro" id="IPR045087">
    <property type="entry name" value="Cu-oxidase_fam"/>
</dbReference>
<reference evidence="13" key="2">
    <citation type="submission" date="2015-01" db="EMBL/GenBank/DDBJ databases">
        <title>Evolutionary Origins and Diversification of the Mycorrhizal Mutualists.</title>
        <authorList>
            <consortium name="DOE Joint Genome Institute"/>
            <consortium name="Mycorrhizal Genomics Consortium"/>
            <person name="Kohler A."/>
            <person name="Kuo A."/>
            <person name="Nagy L.G."/>
            <person name="Floudas D."/>
            <person name="Copeland A."/>
            <person name="Barry K.W."/>
            <person name="Cichocki N."/>
            <person name="Veneault-Fourrey C."/>
            <person name="LaButti K."/>
            <person name="Lindquist E.A."/>
            <person name="Lipzen A."/>
            <person name="Lundell T."/>
            <person name="Morin E."/>
            <person name="Murat C."/>
            <person name="Riley R."/>
            <person name="Ohm R."/>
            <person name="Sun H."/>
            <person name="Tunlid A."/>
            <person name="Henrissat B."/>
            <person name="Grigoriev I.V."/>
            <person name="Hibbett D.S."/>
            <person name="Martin F."/>
        </authorList>
    </citation>
    <scope>NUCLEOTIDE SEQUENCE [LARGE SCALE GENOMIC DNA]</scope>
    <source>
        <strain evidence="13">Ve08.2h10</strain>
    </source>
</reference>
<keyword evidence="7" id="KW-0479">Metal-binding</keyword>
<evidence type="ECO:0000256" key="3">
    <source>
        <dbReference type="ARBA" id="ARBA00004613"/>
    </source>
</evidence>
<dbReference type="EMBL" id="KN825373">
    <property type="protein sequence ID" value="KIK91566.1"/>
    <property type="molecule type" value="Genomic_DNA"/>
</dbReference>
<dbReference type="EC" id="1.10.3.2" evidence="5"/>
<dbReference type="AlphaFoldDB" id="A0A0D0DT24"/>
<feature type="domain" description="Plastocyanin-like" evidence="10">
    <location>
        <begin position="7"/>
        <end position="151"/>
    </location>
</feature>
<evidence type="ECO:0000256" key="5">
    <source>
        <dbReference type="ARBA" id="ARBA00012297"/>
    </source>
</evidence>
<keyword evidence="8" id="KW-0560">Oxidoreductase</keyword>
<keyword evidence="6" id="KW-0964">Secreted</keyword>
<evidence type="ECO:0000259" key="10">
    <source>
        <dbReference type="Pfam" id="PF00394"/>
    </source>
</evidence>
<dbReference type="InterPro" id="IPR011706">
    <property type="entry name" value="Cu-oxidase_C"/>
</dbReference>
<comment type="subcellular location">
    <subcellularLocation>
        <location evidence="3">Secreted</location>
    </subcellularLocation>
</comment>
<dbReference type="InterPro" id="IPR001117">
    <property type="entry name" value="Cu-oxidase_2nd"/>
</dbReference>
<evidence type="ECO:0000256" key="6">
    <source>
        <dbReference type="ARBA" id="ARBA00022525"/>
    </source>
</evidence>
<name>A0A0D0DT24_9AGAM</name>
<dbReference type="PANTHER" id="PTHR11709:SF394">
    <property type="entry name" value="FI03373P-RELATED"/>
    <property type="match status" value="1"/>
</dbReference>
<organism evidence="12 13">
    <name type="scientific">Paxillus rubicundulus Ve08.2h10</name>
    <dbReference type="NCBI Taxonomy" id="930991"/>
    <lineage>
        <taxon>Eukaryota</taxon>
        <taxon>Fungi</taxon>
        <taxon>Dikarya</taxon>
        <taxon>Basidiomycota</taxon>
        <taxon>Agaricomycotina</taxon>
        <taxon>Agaricomycetes</taxon>
        <taxon>Agaricomycetidae</taxon>
        <taxon>Boletales</taxon>
        <taxon>Paxilineae</taxon>
        <taxon>Paxillaceae</taxon>
        <taxon>Paxillus</taxon>
    </lineage>
</organism>
<proteinExistence type="inferred from homology"/>
<comment type="similarity">
    <text evidence="4">Belongs to the multicopper oxidase family.</text>
</comment>
<comment type="cofactor">
    <cofactor evidence="2">
        <name>Cu cation</name>
        <dbReference type="ChEBI" id="CHEBI:23378"/>
    </cofactor>
</comment>
<dbReference type="CDD" id="cd13903">
    <property type="entry name" value="CuRO_3_Tv-LCC_like"/>
    <property type="match status" value="1"/>
</dbReference>
<evidence type="ECO:0000313" key="13">
    <source>
        <dbReference type="Proteomes" id="UP000054538"/>
    </source>
</evidence>
<evidence type="ECO:0000256" key="9">
    <source>
        <dbReference type="ARBA" id="ARBA00023008"/>
    </source>
</evidence>
<evidence type="ECO:0000256" key="2">
    <source>
        <dbReference type="ARBA" id="ARBA00001935"/>
    </source>
</evidence>
<sequence length="359" mass="38501">MYDIDDENTIITLSDWYHPPSIQLGAIFGGVTANSTLINGRGRYPGGPLQPLTVIDVTPGLRYRFRVIGLSCSPSFNFTIDGHRMTIIEVDGNEVLPVEVDSMPVLAGQRYSVVVTANQPVANYWIRSLSSQGNQTYAGGQNSAILRYTGAPGEDPTSAPGPYELSFDESALHPLVNPGAPGVPEIGHADVNLNIVIGFKAPPGLFLMNNVAWTNPPMPVLLQILSGALHPSDLLPSGSVYELPQNKVVEISFPNVGVNHGGPHPLHLHGHTFDVVRVAGSGTVNFVNPVRRDVVSLGLLGDNVTIRFTTDNPGPWFLHCHIDWHLNHGFAVVMAEAPSEAATQQAAAVPADWAQLCLP</sequence>
<reference evidence="12 13" key="1">
    <citation type="submission" date="2014-04" db="EMBL/GenBank/DDBJ databases">
        <authorList>
            <consortium name="DOE Joint Genome Institute"/>
            <person name="Kuo A."/>
            <person name="Kohler A."/>
            <person name="Jargeat P."/>
            <person name="Nagy L.G."/>
            <person name="Floudas D."/>
            <person name="Copeland A."/>
            <person name="Barry K.W."/>
            <person name="Cichocki N."/>
            <person name="Veneault-Fourrey C."/>
            <person name="LaButti K."/>
            <person name="Lindquist E.A."/>
            <person name="Lipzen A."/>
            <person name="Lundell T."/>
            <person name="Morin E."/>
            <person name="Murat C."/>
            <person name="Sun H."/>
            <person name="Tunlid A."/>
            <person name="Henrissat B."/>
            <person name="Grigoriev I.V."/>
            <person name="Hibbett D.S."/>
            <person name="Martin F."/>
            <person name="Nordberg H.P."/>
            <person name="Cantor M.N."/>
            <person name="Hua S.X."/>
        </authorList>
    </citation>
    <scope>NUCLEOTIDE SEQUENCE [LARGE SCALE GENOMIC DNA]</scope>
    <source>
        <strain evidence="12 13">Ve08.2h10</strain>
    </source>
</reference>
<comment type="catalytic activity">
    <reaction evidence="1">
        <text>4 hydroquinone + O2 = 4 benzosemiquinone + 2 H2O</text>
        <dbReference type="Rhea" id="RHEA:11276"/>
        <dbReference type="ChEBI" id="CHEBI:15377"/>
        <dbReference type="ChEBI" id="CHEBI:15379"/>
        <dbReference type="ChEBI" id="CHEBI:17594"/>
        <dbReference type="ChEBI" id="CHEBI:17977"/>
        <dbReference type="EC" id="1.10.3.2"/>
    </reaction>
</comment>
<dbReference type="STRING" id="930991.A0A0D0DT24"/>
<dbReference type="FunFam" id="2.60.40.420:FF:000045">
    <property type="entry name" value="Laccase 2"/>
    <property type="match status" value="1"/>
</dbReference>
<dbReference type="GO" id="GO:0052716">
    <property type="term" value="F:hydroquinone:oxygen oxidoreductase activity"/>
    <property type="evidence" value="ECO:0007669"/>
    <property type="project" value="UniProtKB-EC"/>
</dbReference>
<dbReference type="Pfam" id="PF00394">
    <property type="entry name" value="Cu-oxidase"/>
    <property type="match status" value="1"/>
</dbReference>